<evidence type="ECO:0000313" key="1">
    <source>
        <dbReference type="EMBL" id="KIJ90588.1"/>
    </source>
</evidence>
<accession>A0A0C9WRR4</accession>
<reference evidence="2" key="2">
    <citation type="submission" date="2015-01" db="EMBL/GenBank/DDBJ databases">
        <title>Evolutionary Origins and Diversification of the Mycorrhizal Mutualists.</title>
        <authorList>
            <consortium name="DOE Joint Genome Institute"/>
            <consortium name="Mycorrhizal Genomics Consortium"/>
            <person name="Kohler A."/>
            <person name="Kuo A."/>
            <person name="Nagy L.G."/>
            <person name="Floudas D."/>
            <person name="Copeland A."/>
            <person name="Barry K.W."/>
            <person name="Cichocki N."/>
            <person name="Veneault-Fourrey C."/>
            <person name="LaButti K."/>
            <person name="Lindquist E.A."/>
            <person name="Lipzen A."/>
            <person name="Lundell T."/>
            <person name="Morin E."/>
            <person name="Murat C."/>
            <person name="Riley R."/>
            <person name="Ohm R."/>
            <person name="Sun H."/>
            <person name="Tunlid A."/>
            <person name="Henrissat B."/>
            <person name="Grigoriev I.V."/>
            <person name="Hibbett D.S."/>
            <person name="Martin F."/>
        </authorList>
    </citation>
    <scope>NUCLEOTIDE SEQUENCE [LARGE SCALE GENOMIC DNA]</scope>
    <source>
        <strain evidence="2">LaAM-08-1</strain>
    </source>
</reference>
<dbReference type="STRING" id="1095629.A0A0C9WRR4"/>
<keyword evidence="2" id="KW-1185">Reference proteome</keyword>
<protein>
    <submittedName>
        <fullName evidence="1">Unplaced genomic scaffold K443scaffold_613, whole genome shotgun sequence</fullName>
    </submittedName>
</protein>
<proteinExistence type="predicted"/>
<dbReference type="OrthoDB" id="447173at2759"/>
<reference evidence="1 2" key="1">
    <citation type="submission" date="2014-04" db="EMBL/GenBank/DDBJ databases">
        <authorList>
            <consortium name="DOE Joint Genome Institute"/>
            <person name="Kuo A."/>
            <person name="Kohler A."/>
            <person name="Nagy L.G."/>
            <person name="Floudas D."/>
            <person name="Copeland A."/>
            <person name="Barry K.W."/>
            <person name="Cichocki N."/>
            <person name="Veneault-Fourrey C."/>
            <person name="LaButti K."/>
            <person name="Lindquist E.A."/>
            <person name="Lipzen A."/>
            <person name="Lundell T."/>
            <person name="Morin E."/>
            <person name="Murat C."/>
            <person name="Sun H."/>
            <person name="Tunlid A."/>
            <person name="Henrissat B."/>
            <person name="Grigoriev I.V."/>
            <person name="Hibbett D.S."/>
            <person name="Martin F."/>
            <person name="Nordberg H.P."/>
            <person name="Cantor M.N."/>
            <person name="Hua S.X."/>
        </authorList>
    </citation>
    <scope>NUCLEOTIDE SEQUENCE [LARGE SCALE GENOMIC DNA]</scope>
    <source>
        <strain evidence="1 2">LaAM-08-1</strain>
    </source>
</reference>
<dbReference type="HOGENOM" id="CLU_2050045_0_0_1"/>
<sequence>MRDLPPMAGAIIYARQIERHLHTYMKHVEDVLGKGWCRRSKAAIQFLSSACHRLPEPERIHLPVSDVASNRRGGDKRMKAEKAWCRQRYPSNACLLHGAALFWNRYADEMTRKTFWPVRV</sequence>
<organism evidence="1 2">
    <name type="scientific">Laccaria amethystina LaAM-08-1</name>
    <dbReference type="NCBI Taxonomy" id="1095629"/>
    <lineage>
        <taxon>Eukaryota</taxon>
        <taxon>Fungi</taxon>
        <taxon>Dikarya</taxon>
        <taxon>Basidiomycota</taxon>
        <taxon>Agaricomycotina</taxon>
        <taxon>Agaricomycetes</taxon>
        <taxon>Agaricomycetidae</taxon>
        <taxon>Agaricales</taxon>
        <taxon>Agaricineae</taxon>
        <taxon>Hydnangiaceae</taxon>
        <taxon>Laccaria</taxon>
    </lineage>
</organism>
<name>A0A0C9WRR4_9AGAR</name>
<gene>
    <name evidence="1" type="ORF">K443DRAFT_15094</name>
</gene>
<dbReference type="Proteomes" id="UP000054477">
    <property type="component" value="Unassembled WGS sequence"/>
</dbReference>
<evidence type="ECO:0000313" key="2">
    <source>
        <dbReference type="Proteomes" id="UP000054477"/>
    </source>
</evidence>
<dbReference type="AlphaFoldDB" id="A0A0C9WRR4"/>
<dbReference type="EMBL" id="KN839148">
    <property type="protein sequence ID" value="KIJ90588.1"/>
    <property type="molecule type" value="Genomic_DNA"/>
</dbReference>